<comment type="caution">
    <text evidence="4">The sequence shown here is derived from an EMBL/GenBank/DDBJ whole genome shotgun (WGS) entry which is preliminary data.</text>
</comment>
<comment type="similarity">
    <text evidence="1">Belongs to the 'GDSL' lipolytic enzyme family.</text>
</comment>
<dbReference type="Pfam" id="PF00657">
    <property type="entry name" value="Lipase_GDSL"/>
    <property type="match status" value="1"/>
</dbReference>
<evidence type="ECO:0000256" key="3">
    <source>
        <dbReference type="SAM" id="Coils"/>
    </source>
</evidence>
<accession>A0ABC8S6Q8</accession>
<dbReference type="SUPFAM" id="SSF52266">
    <property type="entry name" value="SGNH hydrolase"/>
    <property type="match status" value="1"/>
</dbReference>
<dbReference type="InterPro" id="IPR036514">
    <property type="entry name" value="SGNH_hydro_sf"/>
</dbReference>
<dbReference type="Proteomes" id="UP001642360">
    <property type="component" value="Unassembled WGS sequence"/>
</dbReference>
<feature type="coiled-coil region" evidence="3">
    <location>
        <begin position="206"/>
        <end position="237"/>
    </location>
</feature>
<sequence length="332" mass="37267">MSMEFCQLIPTIDMLIHKFIDAKASTVKFEFLCQLVTHRYRQSSFRTFPKSESLNSNYLTPYLESSGQNFTNGANFAISGSSTLPRSVLFSLDVQILQFNRFHNRSLEFVSKGVKYLVGDEDFKNALYTIDIGQNDLSAAFGHLSFVQVTEQIPSFISEIKDAIWSLYQHGGKNFWVHNTGPLGCLPQKLATSNENARIFDKHGCLQSLNEGAQLFNEKLRELCEQLRSEMKNATIVYVDVYAIKYDLIAHSAIYGFENPLMACCGHGGPPYNYNADIKCGQAGYEVCKEGSGYISWDGVHYTEAANAFVASKILSTNYSTPAIKFENFPCL</sequence>
<evidence type="ECO:0000313" key="5">
    <source>
        <dbReference type="Proteomes" id="UP001642360"/>
    </source>
</evidence>
<proteinExistence type="inferred from homology"/>
<evidence type="ECO:0000313" key="4">
    <source>
        <dbReference type="EMBL" id="CAK9152857.1"/>
    </source>
</evidence>
<dbReference type="PANTHER" id="PTHR22835:SF158">
    <property type="entry name" value="GDSL ESTERASE_LIPASE LIP-4-LIKE ISOFORM X1"/>
    <property type="match status" value="1"/>
</dbReference>
<dbReference type="Gene3D" id="3.40.50.1110">
    <property type="entry name" value="SGNH hydrolase"/>
    <property type="match status" value="1"/>
</dbReference>
<organism evidence="4 5">
    <name type="scientific">Ilex paraguariensis</name>
    <name type="common">yerba mate</name>
    <dbReference type="NCBI Taxonomy" id="185542"/>
    <lineage>
        <taxon>Eukaryota</taxon>
        <taxon>Viridiplantae</taxon>
        <taxon>Streptophyta</taxon>
        <taxon>Embryophyta</taxon>
        <taxon>Tracheophyta</taxon>
        <taxon>Spermatophyta</taxon>
        <taxon>Magnoliopsida</taxon>
        <taxon>eudicotyledons</taxon>
        <taxon>Gunneridae</taxon>
        <taxon>Pentapetalae</taxon>
        <taxon>asterids</taxon>
        <taxon>campanulids</taxon>
        <taxon>Aquifoliales</taxon>
        <taxon>Aquifoliaceae</taxon>
        <taxon>Ilex</taxon>
    </lineage>
</organism>
<reference evidence="4 5" key="1">
    <citation type="submission" date="2024-02" db="EMBL/GenBank/DDBJ databases">
        <authorList>
            <person name="Vignale AGUSTIN F."/>
            <person name="Sosa J E."/>
            <person name="Modenutti C."/>
        </authorList>
    </citation>
    <scope>NUCLEOTIDE SEQUENCE [LARGE SCALE GENOMIC DNA]</scope>
</reference>
<protein>
    <recommendedName>
        <fullName evidence="6">GDSL esterase/lipase At1g09390-like</fullName>
    </recommendedName>
</protein>
<keyword evidence="3" id="KW-0175">Coiled coil</keyword>
<dbReference type="AlphaFoldDB" id="A0ABC8S6Q8"/>
<gene>
    <name evidence="4" type="ORF">ILEXP_LOCUS21091</name>
</gene>
<evidence type="ECO:0000256" key="2">
    <source>
        <dbReference type="ARBA" id="ARBA00023180"/>
    </source>
</evidence>
<dbReference type="InterPro" id="IPR001087">
    <property type="entry name" value="GDSL"/>
</dbReference>
<dbReference type="PANTHER" id="PTHR22835">
    <property type="entry name" value="ZINC FINGER FYVE DOMAIN CONTAINING PROTEIN"/>
    <property type="match status" value="1"/>
</dbReference>
<dbReference type="EMBL" id="CAUOFW020002303">
    <property type="protein sequence ID" value="CAK9152857.1"/>
    <property type="molecule type" value="Genomic_DNA"/>
</dbReference>
<keyword evidence="5" id="KW-1185">Reference proteome</keyword>
<evidence type="ECO:0008006" key="6">
    <source>
        <dbReference type="Google" id="ProtNLM"/>
    </source>
</evidence>
<evidence type="ECO:0000256" key="1">
    <source>
        <dbReference type="ARBA" id="ARBA00008668"/>
    </source>
</evidence>
<keyword evidence="2" id="KW-0325">Glycoprotein</keyword>
<name>A0ABC8S6Q8_9AQUA</name>